<evidence type="ECO:0000313" key="2">
    <source>
        <dbReference type="Proteomes" id="UP001652623"/>
    </source>
</evidence>
<evidence type="ECO:0000313" key="3">
    <source>
        <dbReference type="RefSeq" id="XP_060670157.1"/>
    </source>
</evidence>
<keyword evidence="2" id="KW-1185">Reference proteome</keyword>
<name>A0ABM4A088_ZIZJJ</name>
<dbReference type="Proteomes" id="UP001652623">
    <property type="component" value="Chromosome 2"/>
</dbReference>
<dbReference type="PANTHER" id="PTHR33018:SF34">
    <property type="entry name" value="OS02G0472350 PROTEIN"/>
    <property type="match status" value="1"/>
</dbReference>
<proteinExistence type="predicted"/>
<dbReference type="PANTHER" id="PTHR33018">
    <property type="entry name" value="OS10G0338966 PROTEIN-RELATED"/>
    <property type="match status" value="1"/>
</dbReference>
<feature type="domain" description="DUF8039" evidence="1">
    <location>
        <begin position="203"/>
        <end position="282"/>
    </location>
</feature>
<dbReference type="GeneID" id="132800466"/>
<dbReference type="Pfam" id="PF26133">
    <property type="entry name" value="DUF8039"/>
    <property type="match status" value="1"/>
</dbReference>
<gene>
    <name evidence="3" type="primary">LOC132800466</name>
</gene>
<dbReference type="RefSeq" id="XP_060670157.1">
    <property type="nucleotide sequence ID" value="XM_060814174.1"/>
</dbReference>
<accession>A0ABM4A088</accession>
<evidence type="ECO:0000259" key="1">
    <source>
        <dbReference type="Pfam" id="PF26133"/>
    </source>
</evidence>
<sequence>MGKDGKYANEETEHVAEKINDLKKKAIEGEIRPSSSVDILTQGLGKEEYGGRLRGRGKGYTVTNFFHTPKPNSQKKTKSEGSGNNAVYEMLLKGLVAIVRNSSSSSTAQVDVLIWACGIDIPSLTHPADTVAAPGTQVDDVAGQGTPPVDDIDAVGTQVDDVAAHGTPPADDVDAPGTQVDDVAAHRTQSTSWIDAPRIYLEGVKCNLAQGNVGHIVARGTLVPSLPTDMCHGVKLGAANYKVTVDDVIDGFAPLPIPSFDIIRVGDAEGAFIAWPRDLVILPSEEGSSNRLNVENDQDDNVDPLVVTPTIRELLRWIKDVDSDHLWFFNMKKEIFGEEQQLGIARSDINNFCYMQELSSECILFYIRHLCEGLTGSFEGNYCFVHLDIIASVGHPNPHERMINILSR</sequence>
<reference evidence="2" key="1">
    <citation type="submission" date="2025-05" db="UniProtKB">
        <authorList>
            <consortium name="RefSeq"/>
        </authorList>
    </citation>
    <scope>NUCLEOTIDE SEQUENCE [LARGE SCALE GENOMIC DNA]</scope>
</reference>
<dbReference type="InterPro" id="IPR058352">
    <property type="entry name" value="DUF8039"/>
</dbReference>
<organism evidence="2 3">
    <name type="scientific">Ziziphus jujuba</name>
    <name type="common">Chinese jujube</name>
    <name type="synonym">Ziziphus sativa</name>
    <dbReference type="NCBI Taxonomy" id="326968"/>
    <lineage>
        <taxon>Eukaryota</taxon>
        <taxon>Viridiplantae</taxon>
        <taxon>Streptophyta</taxon>
        <taxon>Embryophyta</taxon>
        <taxon>Tracheophyta</taxon>
        <taxon>Spermatophyta</taxon>
        <taxon>Magnoliopsida</taxon>
        <taxon>eudicotyledons</taxon>
        <taxon>Gunneridae</taxon>
        <taxon>Pentapetalae</taxon>
        <taxon>rosids</taxon>
        <taxon>fabids</taxon>
        <taxon>Rosales</taxon>
        <taxon>Rhamnaceae</taxon>
        <taxon>Paliureae</taxon>
        <taxon>Ziziphus</taxon>
    </lineage>
</organism>
<reference evidence="3" key="2">
    <citation type="submission" date="2025-08" db="UniProtKB">
        <authorList>
            <consortium name="RefSeq"/>
        </authorList>
    </citation>
    <scope>IDENTIFICATION</scope>
    <source>
        <tissue evidence="3">Seedling</tissue>
    </source>
</reference>
<protein>
    <submittedName>
        <fullName evidence="3">Uncharacterized protein LOC132800466</fullName>
    </submittedName>
</protein>